<protein>
    <submittedName>
        <fullName evidence="1">Uncharacterized protein</fullName>
    </submittedName>
</protein>
<organism evidence="1 2">
    <name type="scientific">Asticcacaulis biprosthecium C19</name>
    <dbReference type="NCBI Taxonomy" id="715226"/>
    <lineage>
        <taxon>Bacteria</taxon>
        <taxon>Pseudomonadati</taxon>
        <taxon>Pseudomonadota</taxon>
        <taxon>Alphaproteobacteria</taxon>
        <taxon>Caulobacterales</taxon>
        <taxon>Caulobacteraceae</taxon>
        <taxon>Asticcacaulis</taxon>
    </lineage>
</organism>
<dbReference type="HOGENOM" id="CLU_3095088_0_0_5"/>
<dbReference type="STRING" id="715226.ABI_27620"/>
<sequence>MFYQIKTLSLARNLSEKWQPLYRIALLRGYKGRFLLYRVAPFVDRAMVAPE</sequence>
<evidence type="ECO:0000313" key="1">
    <source>
        <dbReference type="EMBL" id="EGF91347.1"/>
    </source>
</evidence>
<keyword evidence="2" id="KW-1185">Reference proteome</keyword>
<gene>
    <name evidence="1" type="ORF">ABI_27620</name>
</gene>
<dbReference type="AlphaFoldDB" id="F4QMA6"/>
<accession>F4QMA6</accession>
<reference evidence="2" key="1">
    <citation type="submission" date="2011-03" db="EMBL/GenBank/DDBJ databases">
        <title>Draft genome sequence of Brevundimonas diminuta.</title>
        <authorList>
            <person name="Brown P.J.B."/>
            <person name="Buechlein A."/>
            <person name="Hemmerich C."/>
            <person name="Brun Y.V."/>
        </authorList>
    </citation>
    <scope>NUCLEOTIDE SEQUENCE [LARGE SCALE GENOMIC DNA]</scope>
    <source>
        <strain evidence="2">C19</strain>
    </source>
</reference>
<dbReference type="Proteomes" id="UP000006512">
    <property type="component" value="Unassembled WGS sequence"/>
</dbReference>
<evidence type="ECO:0000313" key="2">
    <source>
        <dbReference type="Proteomes" id="UP000006512"/>
    </source>
</evidence>
<dbReference type="EMBL" id="GL883078">
    <property type="protein sequence ID" value="EGF91347.1"/>
    <property type="molecule type" value="Genomic_DNA"/>
</dbReference>
<proteinExistence type="predicted"/>
<name>F4QMA6_9CAUL</name>